<dbReference type="Gene3D" id="2.40.70.10">
    <property type="entry name" value="Acid Proteases"/>
    <property type="match status" value="2"/>
</dbReference>
<organism evidence="5 6">
    <name type="scientific">Henosepilachna vigintioctopunctata</name>
    <dbReference type="NCBI Taxonomy" id="420089"/>
    <lineage>
        <taxon>Eukaryota</taxon>
        <taxon>Metazoa</taxon>
        <taxon>Ecdysozoa</taxon>
        <taxon>Arthropoda</taxon>
        <taxon>Hexapoda</taxon>
        <taxon>Insecta</taxon>
        <taxon>Pterygota</taxon>
        <taxon>Neoptera</taxon>
        <taxon>Endopterygota</taxon>
        <taxon>Coleoptera</taxon>
        <taxon>Polyphaga</taxon>
        <taxon>Cucujiformia</taxon>
        <taxon>Coccinelloidea</taxon>
        <taxon>Coccinellidae</taxon>
        <taxon>Epilachninae</taxon>
        <taxon>Epilachnini</taxon>
        <taxon>Henosepilachna</taxon>
    </lineage>
</organism>
<sequence length="284" mass="30860">MLHNKYDSSKSSTYVRNGAEFKIGYGSGSLSGFQSEDLVEVNGLQVVGQVFAEATEEPGLAFVIGKFDGILGMGYKEISQYGITPVFDNIIAQKQLDNAIFSFYLNRNPNEEDGGEIVFGGIDSSRYKGDISYVPVDVKGYWQFKMDAASSGSVAVCEGGCEAVADTGTSMIMVPKADMAKLHKVLGGTKVPGQDLDEYIIDCNKIESMPSVEFTIGGKQFVLEAKDYVVKTGEGPIEECILGFVGDDMKTRSGLIWILGDVFIGKYYTVFDMENDRVGFAESV</sequence>
<accession>A0AAW1TXU4</accession>
<dbReference type="Proteomes" id="UP001431783">
    <property type="component" value="Unassembled WGS sequence"/>
</dbReference>
<proteinExistence type="inferred from homology"/>
<dbReference type="SUPFAM" id="SSF50630">
    <property type="entry name" value="Acid proteases"/>
    <property type="match status" value="1"/>
</dbReference>
<dbReference type="GO" id="GO:0004190">
    <property type="term" value="F:aspartic-type endopeptidase activity"/>
    <property type="evidence" value="ECO:0007669"/>
    <property type="project" value="UniProtKB-KW"/>
</dbReference>
<dbReference type="AlphaFoldDB" id="A0AAW1TXU4"/>
<dbReference type="GO" id="GO:0006508">
    <property type="term" value="P:proteolysis"/>
    <property type="evidence" value="ECO:0007669"/>
    <property type="project" value="UniProtKB-KW"/>
</dbReference>
<evidence type="ECO:0000256" key="1">
    <source>
        <dbReference type="ARBA" id="ARBA00007447"/>
    </source>
</evidence>
<dbReference type="Pfam" id="PF00026">
    <property type="entry name" value="Asp"/>
    <property type="match status" value="1"/>
</dbReference>
<dbReference type="PANTHER" id="PTHR47966">
    <property type="entry name" value="BETA-SITE APP-CLEAVING ENZYME, ISOFORM A-RELATED"/>
    <property type="match status" value="1"/>
</dbReference>
<keyword evidence="3" id="KW-0378">Hydrolase</keyword>
<dbReference type="GO" id="GO:0005764">
    <property type="term" value="C:lysosome"/>
    <property type="evidence" value="ECO:0007669"/>
    <property type="project" value="TreeGrafter"/>
</dbReference>
<dbReference type="InterPro" id="IPR033121">
    <property type="entry name" value="PEPTIDASE_A1"/>
</dbReference>
<name>A0AAW1TXU4_9CUCU</name>
<gene>
    <name evidence="5" type="ORF">WA026_005890</name>
</gene>
<dbReference type="InterPro" id="IPR021109">
    <property type="entry name" value="Peptidase_aspartic_dom_sf"/>
</dbReference>
<keyword evidence="3" id="KW-0645">Protease</keyword>
<feature type="disulfide bond" evidence="2">
    <location>
        <begin position="203"/>
        <end position="240"/>
    </location>
</feature>
<dbReference type="InterPro" id="IPR001969">
    <property type="entry name" value="Aspartic_peptidase_AS"/>
</dbReference>
<keyword evidence="2" id="KW-1015">Disulfide bond</keyword>
<dbReference type="PROSITE" id="PS51767">
    <property type="entry name" value="PEPTIDASE_A1"/>
    <property type="match status" value="1"/>
</dbReference>
<evidence type="ECO:0000256" key="3">
    <source>
        <dbReference type="RuleBase" id="RU000454"/>
    </source>
</evidence>
<dbReference type="FunFam" id="2.40.70.10:FF:000044">
    <property type="entry name" value="Lysosomal aspartic protease"/>
    <property type="match status" value="1"/>
</dbReference>
<feature type="disulfide bond" evidence="2">
    <location>
        <begin position="157"/>
        <end position="161"/>
    </location>
</feature>
<keyword evidence="3" id="KW-0064">Aspartyl protease</keyword>
<comment type="caution">
    <text evidence="5">The sequence shown here is derived from an EMBL/GenBank/DDBJ whole genome shotgun (WGS) entry which is preliminary data.</text>
</comment>
<feature type="domain" description="Peptidase A1" evidence="4">
    <location>
        <begin position="1"/>
        <end position="281"/>
    </location>
</feature>
<evidence type="ECO:0000256" key="2">
    <source>
        <dbReference type="PIRSR" id="PIRSR601461-2"/>
    </source>
</evidence>
<dbReference type="FunFam" id="2.40.70.10:FF:000008">
    <property type="entry name" value="Cathepsin D"/>
    <property type="match status" value="1"/>
</dbReference>
<protein>
    <recommendedName>
        <fullName evidence="4">Peptidase A1 domain-containing protein</fullName>
    </recommendedName>
</protein>
<dbReference type="Gene3D" id="2.60.40.1960">
    <property type="match status" value="1"/>
</dbReference>
<evidence type="ECO:0000313" key="6">
    <source>
        <dbReference type="Proteomes" id="UP001431783"/>
    </source>
</evidence>
<dbReference type="PANTHER" id="PTHR47966:SF51">
    <property type="entry name" value="BETA-SITE APP-CLEAVING ENZYME, ISOFORM A-RELATED"/>
    <property type="match status" value="1"/>
</dbReference>
<dbReference type="PROSITE" id="PS00141">
    <property type="entry name" value="ASP_PROTEASE"/>
    <property type="match status" value="1"/>
</dbReference>
<dbReference type="EMBL" id="JARQZJ010000032">
    <property type="protein sequence ID" value="KAK9875095.1"/>
    <property type="molecule type" value="Genomic_DNA"/>
</dbReference>
<reference evidence="5 6" key="1">
    <citation type="submission" date="2023-03" db="EMBL/GenBank/DDBJ databases">
        <title>Genome insight into feeding habits of ladybird beetles.</title>
        <authorList>
            <person name="Li H.-S."/>
            <person name="Huang Y.-H."/>
            <person name="Pang H."/>
        </authorList>
    </citation>
    <scope>NUCLEOTIDE SEQUENCE [LARGE SCALE GENOMIC DNA]</scope>
    <source>
        <strain evidence="5">SYSU_2023b</strain>
        <tissue evidence="5">Whole body</tissue>
    </source>
</reference>
<evidence type="ECO:0000259" key="4">
    <source>
        <dbReference type="PROSITE" id="PS51767"/>
    </source>
</evidence>
<comment type="similarity">
    <text evidence="1 3">Belongs to the peptidase A1 family.</text>
</comment>
<evidence type="ECO:0000313" key="5">
    <source>
        <dbReference type="EMBL" id="KAK9875095.1"/>
    </source>
</evidence>
<dbReference type="InterPro" id="IPR001461">
    <property type="entry name" value="Aspartic_peptidase_A1"/>
</dbReference>
<keyword evidence="6" id="KW-1185">Reference proteome</keyword>
<dbReference type="PRINTS" id="PR00792">
    <property type="entry name" value="PEPSIN"/>
</dbReference>